<dbReference type="KEGG" id="sata:C5746_38760"/>
<proteinExistence type="predicted"/>
<name>A0A2Z5JNF3_STRAR</name>
<dbReference type="EMBL" id="CP027306">
    <property type="protein sequence ID" value="AXE81892.1"/>
    <property type="molecule type" value="Genomic_DNA"/>
</dbReference>
<dbReference type="GeneID" id="95524245"/>
<evidence type="ECO:0000313" key="2">
    <source>
        <dbReference type="Proteomes" id="UP000252698"/>
    </source>
</evidence>
<dbReference type="Proteomes" id="UP000252698">
    <property type="component" value="Chromosome"/>
</dbReference>
<sequence length="91" mass="10169">MRLTGSEHFSFIDYEALLPQAAARIGASPEQRASFIGPPLWSRSLSVQREVLAAFFGLHLRGHRAPVLDGPTTHYPELVFRKNPRSGTIRL</sequence>
<gene>
    <name evidence="1" type="ORF">C5746_38760</name>
</gene>
<dbReference type="RefSeq" id="WP_114248294.1">
    <property type="nucleotide sequence ID" value="NZ_CP027306.1"/>
</dbReference>
<organism evidence="1 2">
    <name type="scientific">Streptomyces atratus</name>
    <dbReference type="NCBI Taxonomy" id="1893"/>
    <lineage>
        <taxon>Bacteria</taxon>
        <taxon>Bacillati</taxon>
        <taxon>Actinomycetota</taxon>
        <taxon>Actinomycetes</taxon>
        <taxon>Kitasatosporales</taxon>
        <taxon>Streptomycetaceae</taxon>
        <taxon>Streptomyces</taxon>
    </lineage>
</organism>
<dbReference type="AlphaFoldDB" id="A0A2Z5JNF3"/>
<evidence type="ECO:0000313" key="1">
    <source>
        <dbReference type="EMBL" id="AXE81892.1"/>
    </source>
</evidence>
<protein>
    <submittedName>
        <fullName evidence="1">Uncharacterized protein</fullName>
    </submittedName>
</protein>
<accession>A0A2Z5JNF3</accession>
<reference evidence="1 2" key="1">
    <citation type="journal article" date="2018" name="Front. Microbiol.">
        <title>Genome Sequencing of Streptomyces atratus SCSIOZH16 and Activation Production of Nocardamine via Metabolic Engineering.</title>
        <authorList>
            <person name="Li Y."/>
            <person name="Zhang C."/>
            <person name="Liu C."/>
            <person name="Ju J."/>
            <person name="Ma J."/>
        </authorList>
    </citation>
    <scope>NUCLEOTIDE SEQUENCE [LARGE SCALE GENOMIC DNA]</scope>
    <source>
        <strain evidence="1 2">SCSIO_ZH16</strain>
    </source>
</reference>